<accession>A0ABR4NSG8</accession>
<reference evidence="1 2" key="1">
    <citation type="submission" date="2024-05" db="EMBL/GenBank/DDBJ databases">
        <title>Long read based assembly of the Candida bracarensis genome reveals expanded adhesin content.</title>
        <authorList>
            <person name="Marcet-Houben M."/>
            <person name="Ksiezopolska E."/>
            <person name="Gabaldon T."/>
        </authorList>
    </citation>
    <scope>NUCLEOTIDE SEQUENCE [LARGE SCALE GENOMIC DNA]</scope>
    <source>
        <strain evidence="1 2">CBM6</strain>
    </source>
</reference>
<sequence>MYIQKFRYASFHQYQRLDSTGPQLSHCAILSRNGCKVLQMDLLREHIYFLTRQQQNLVHCLITQYRSPREEQVNGLY</sequence>
<keyword evidence="2" id="KW-1185">Reference proteome</keyword>
<evidence type="ECO:0000313" key="1">
    <source>
        <dbReference type="EMBL" id="KAL3231319.1"/>
    </source>
</evidence>
<dbReference type="EMBL" id="JBEVYD010000007">
    <property type="protein sequence ID" value="KAL3231319.1"/>
    <property type="molecule type" value="Genomic_DNA"/>
</dbReference>
<organism evidence="1 2">
    <name type="scientific">Nakaseomyces bracarensis</name>
    <dbReference type="NCBI Taxonomy" id="273131"/>
    <lineage>
        <taxon>Eukaryota</taxon>
        <taxon>Fungi</taxon>
        <taxon>Dikarya</taxon>
        <taxon>Ascomycota</taxon>
        <taxon>Saccharomycotina</taxon>
        <taxon>Saccharomycetes</taxon>
        <taxon>Saccharomycetales</taxon>
        <taxon>Saccharomycetaceae</taxon>
        <taxon>Nakaseomyces</taxon>
    </lineage>
</organism>
<gene>
    <name evidence="1" type="ORF">RNJ44_00354</name>
</gene>
<dbReference type="Proteomes" id="UP001623330">
    <property type="component" value="Unassembled WGS sequence"/>
</dbReference>
<comment type="caution">
    <text evidence="1">The sequence shown here is derived from an EMBL/GenBank/DDBJ whole genome shotgun (WGS) entry which is preliminary data.</text>
</comment>
<evidence type="ECO:0000313" key="2">
    <source>
        <dbReference type="Proteomes" id="UP001623330"/>
    </source>
</evidence>
<proteinExistence type="predicted"/>
<protein>
    <submittedName>
        <fullName evidence="1">Uncharacterized protein</fullName>
    </submittedName>
</protein>
<name>A0ABR4NSG8_9SACH</name>